<evidence type="ECO:0000259" key="12">
    <source>
        <dbReference type="Pfam" id="PF01225"/>
    </source>
</evidence>
<dbReference type="GO" id="GO:0005524">
    <property type="term" value="F:ATP binding"/>
    <property type="evidence" value="ECO:0007669"/>
    <property type="project" value="UniProtKB-UniRule"/>
</dbReference>
<dbReference type="InterPro" id="IPR013221">
    <property type="entry name" value="Mur_ligase_cen"/>
</dbReference>
<keyword evidence="7 10" id="KW-0573">Peptidoglycan synthesis</keyword>
<dbReference type="SUPFAM" id="SSF53623">
    <property type="entry name" value="MurD-like peptide ligases, catalytic domain"/>
    <property type="match status" value="1"/>
</dbReference>
<dbReference type="InterPro" id="IPR051046">
    <property type="entry name" value="MurCDEF_CellWall_CoF430Synth"/>
</dbReference>
<dbReference type="Pfam" id="PF02875">
    <property type="entry name" value="Mur_ligase_C"/>
    <property type="match status" value="1"/>
</dbReference>
<evidence type="ECO:0000259" key="13">
    <source>
        <dbReference type="Pfam" id="PF02875"/>
    </source>
</evidence>
<dbReference type="Gene3D" id="3.90.190.20">
    <property type="entry name" value="Mur ligase, C-terminal domain"/>
    <property type="match status" value="1"/>
</dbReference>
<dbReference type="PANTHER" id="PTHR43024">
    <property type="entry name" value="UDP-N-ACETYLMURAMOYL-TRIPEPTIDE--D-ALANYL-D-ALANINE LIGASE"/>
    <property type="match status" value="1"/>
</dbReference>
<feature type="domain" description="Mur ligase C-terminal" evidence="13">
    <location>
        <begin position="349"/>
        <end position="489"/>
    </location>
</feature>
<dbReference type="NCBIfam" id="TIGR01143">
    <property type="entry name" value="murF"/>
    <property type="match status" value="1"/>
</dbReference>
<dbReference type="UniPathway" id="UPA00219"/>
<dbReference type="OrthoDB" id="9800958at2"/>
<dbReference type="GO" id="GO:0008766">
    <property type="term" value="F:UDP-N-acetylmuramoylalanyl-D-glutamyl-2,6-diaminopimelate-D-alanyl-D-alanine ligase activity"/>
    <property type="evidence" value="ECO:0007669"/>
    <property type="project" value="RHEA"/>
</dbReference>
<dbReference type="STRING" id="38302.SAMN04488535_0917"/>
<evidence type="ECO:0000256" key="6">
    <source>
        <dbReference type="ARBA" id="ARBA00022960"/>
    </source>
</evidence>
<dbReference type="Pfam" id="PF08245">
    <property type="entry name" value="Mur_ligase_M"/>
    <property type="match status" value="1"/>
</dbReference>
<evidence type="ECO:0000313" key="15">
    <source>
        <dbReference type="EMBL" id="SDL82940.1"/>
    </source>
</evidence>
<reference evidence="16" key="1">
    <citation type="submission" date="2016-10" db="EMBL/GenBank/DDBJ databases">
        <authorList>
            <person name="Varghese N."/>
            <person name="Submissions S."/>
        </authorList>
    </citation>
    <scope>NUCLEOTIDE SEQUENCE [LARGE SCALE GENOMIC DNA]</scope>
    <source>
        <strain evidence="16">DSM 20632</strain>
    </source>
</reference>
<keyword evidence="5 10" id="KW-0067">ATP-binding</keyword>
<keyword evidence="4 10" id="KW-0547">Nucleotide-binding</keyword>
<evidence type="ECO:0000256" key="9">
    <source>
        <dbReference type="ARBA" id="ARBA00023316"/>
    </source>
</evidence>
<comment type="subcellular location">
    <subcellularLocation>
        <location evidence="10 11">Cytoplasm</location>
    </subcellularLocation>
</comment>
<evidence type="ECO:0000256" key="10">
    <source>
        <dbReference type="HAMAP-Rule" id="MF_02019"/>
    </source>
</evidence>
<keyword evidence="3 10" id="KW-0132">Cell division</keyword>
<evidence type="ECO:0000256" key="11">
    <source>
        <dbReference type="RuleBase" id="RU004136"/>
    </source>
</evidence>
<dbReference type="Gene3D" id="3.40.1390.10">
    <property type="entry name" value="MurE/MurF, N-terminal domain"/>
    <property type="match status" value="1"/>
</dbReference>
<dbReference type="SUPFAM" id="SSF53244">
    <property type="entry name" value="MurD-like peptide ligases, peptide-binding domain"/>
    <property type="match status" value="1"/>
</dbReference>
<feature type="domain" description="Mur ligase central" evidence="14">
    <location>
        <begin position="133"/>
        <end position="324"/>
    </location>
</feature>
<dbReference type="InterPro" id="IPR004101">
    <property type="entry name" value="Mur_ligase_C"/>
</dbReference>
<dbReference type="GO" id="GO:0005737">
    <property type="term" value="C:cytoplasm"/>
    <property type="evidence" value="ECO:0007669"/>
    <property type="project" value="UniProtKB-SubCell"/>
</dbReference>
<dbReference type="InterPro" id="IPR036565">
    <property type="entry name" value="Mur-like_cat_sf"/>
</dbReference>
<keyword evidence="6 10" id="KW-0133">Cell shape</keyword>
<dbReference type="PANTHER" id="PTHR43024:SF1">
    <property type="entry name" value="UDP-N-ACETYLMURAMOYL-TRIPEPTIDE--D-ALANYL-D-ALANINE LIGASE"/>
    <property type="match status" value="1"/>
</dbReference>
<dbReference type="GO" id="GO:0047480">
    <property type="term" value="F:UDP-N-acetylmuramoyl-tripeptide-D-alanyl-D-alanine ligase activity"/>
    <property type="evidence" value="ECO:0007669"/>
    <property type="project" value="UniProtKB-UniRule"/>
</dbReference>
<dbReference type="InterPro" id="IPR036615">
    <property type="entry name" value="Mur_ligase_C_dom_sf"/>
</dbReference>
<dbReference type="AlphaFoldDB" id="A0A1G9N959"/>
<dbReference type="GO" id="GO:0051301">
    <property type="term" value="P:cell division"/>
    <property type="evidence" value="ECO:0007669"/>
    <property type="project" value="UniProtKB-KW"/>
</dbReference>
<dbReference type="GO" id="GO:0008360">
    <property type="term" value="P:regulation of cell shape"/>
    <property type="evidence" value="ECO:0007669"/>
    <property type="project" value="UniProtKB-KW"/>
</dbReference>
<evidence type="ECO:0000256" key="5">
    <source>
        <dbReference type="ARBA" id="ARBA00022840"/>
    </source>
</evidence>
<dbReference type="HAMAP" id="MF_02019">
    <property type="entry name" value="MurF"/>
    <property type="match status" value="1"/>
</dbReference>
<dbReference type="RefSeq" id="WP_092149368.1">
    <property type="nucleotide sequence ID" value="NZ_LT629700.1"/>
</dbReference>
<evidence type="ECO:0000256" key="4">
    <source>
        <dbReference type="ARBA" id="ARBA00022741"/>
    </source>
</evidence>
<dbReference type="InterPro" id="IPR000713">
    <property type="entry name" value="Mur_ligase_N"/>
</dbReference>
<keyword evidence="2 10" id="KW-0436">Ligase</keyword>
<comment type="similarity">
    <text evidence="10">Belongs to the MurCDEF family. MurF subfamily.</text>
</comment>
<keyword evidence="16" id="KW-1185">Reference proteome</keyword>
<dbReference type="GO" id="GO:0009252">
    <property type="term" value="P:peptidoglycan biosynthetic process"/>
    <property type="evidence" value="ECO:0007669"/>
    <property type="project" value="UniProtKB-UniRule"/>
</dbReference>
<feature type="binding site" evidence="10">
    <location>
        <begin position="135"/>
        <end position="141"/>
    </location>
    <ligand>
        <name>ATP</name>
        <dbReference type="ChEBI" id="CHEBI:30616"/>
    </ligand>
</feature>
<organism evidence="15 16">
    <name type="scientific">Corynebacterium mycetoides</name>
    <dbReference type="NCBI Taxonomy" id="38302"/>
    <lineage>
        <taxon>Bacteria</taxon>
        <taxon>Bacillati</taxon>
        <taxon>Actinomycetota</taxon>
        <taxon>Actinomycetes</taxon>
        <taxon>Mycobacteriales</taxon>
        <taxon>Corynebacteriaceae</taxon>
        <taxon>Corynebacterium</taxon>
    </lineage>
</organism>
<dbReference type="SUPFAM" id="SSF63418">
    <property type="entry name" value="MurE/MurF N-terminal domain"/>
    <property type="match status" value="1"/>
</dbReference>
<evidence type="ECO:0000256" key="2">
    <source>
        <dbReference type="ARBA" id="ARBA00022598"/>
    </source>
</evidence>
<dbReference type="Proteomes" id="UP000199350">
    <property type="component" value="Chromosome I"/>
</dbReference>
<evidence type="ECO:0000256" key="8">
    <source>
        <dbReference type="ARBA" id="ARBA00023306"/>
    </source>
</evidence>
<keyword evidence="8 10" id="KW-0131">Cell cycle</keyword>
<evidence type="ECO:0000256" key="3">
    <source>
        <dbReference type="ARBA" id="ARBA00022618"/>
    </source>
</evidence>
<evidence type="ECO:0000313" key="16">
    <source>
        <dbReference type="Proteomes" id="UP000199350"/>
    </source>
</evidence>
<dbReference type="EC" id="6.3.2.10" evidence="10 11"/>
<dbReference type="EMBL" id="LT629700">
    <property type="protein sequence ID" value="SDL82940.1"/>
    <property type="molecule type" value="Genomic_DNA"/>
</dbReference>
<dbReference type="Gene3D" id="3.40.1190.10">
    <property type="entry name" value="Mur-like, catalytic domain"/>
    <property type="match status" value="1"/>
</dbReference>
<comment type="pathway">
    <text evidence="10 11">Cell wall biogenesis; peptidoglycan biosynthesis.</text>
</comment>
<protein>
    <recommendedName>
        <fullName evidence="10 11">UDP-N-acetylmuramoyl-tripeptide--D-alanyl-D-alanine ligase</fullName>
        <ecNumber evidence="10 11">6.3.2.10</ecNumber>
    </recommendedName>
    <alternativeName>
        <fullName evidence="10">D-alanyl-D-alanine-adding enzyme</fullName>
    </alternativeName>
</protein>
<evidence type="ECO:0000259" key="14">
    <source>
        <dbReference type="Pfam" id="PF08245"/>
    </source>
</evidence>
<comment type="catalytic activity">
    <reaction evidence="10 11">
        <text>D-alanyl-D-alanine + UDP-N-acetyl-alpha-D-muramoyl-L-alanyl-gamma-D-glutamyl-meso-2,6-diaminopimelate + ATP = UDP-N-acetyl-alpha-D-muramoyl-L-alanyl-gamma-D-glutamyl-meso-2,6-diaminopimeloyl-D-alanyl-D-alanine + ADP + phosphate + H(+)</text>
        <dbReference type="Rhea" id="RHEA:28374"/>
        <dbReference type="ChEBI" id="CHEBI:15378"/>
        <dbReference type="ChEBI" id="CHEBI:30616"/>
        <dbReference type="ChEBI" id="CHEBI:43474"/>
        <dbReference type="ChEBI" id="CHEBI:57822"/>
        <dbReference type="ChEBI" id="CHEBI:61386"/>
        <dbReference type="ChEBI" id="CHEBI:83905"/>
        <dbReference type="ChEBI" id="CHEBI:456216"/>
        <dbReference type="EC" id="6.3.2.10"/>
    </reaction>
</comment>
<feature type="domain" description="Mur ligase N-terminal catalytic" evidence="12">
    <location>
        <begin position="30"/>
        <end position="99"/>
    </location>
</feature>
<proteinExistence type="inferred from homology"/>
<name>A0A1G9N959_9CORY</name>
<dbReference type="GO" id="GO:0071555">
    <property type="term" value="P:cell wall organization"/>
    <property type="evidence" value="ECO:0007669"/>
    <property type="project" value="UniProtKB-KW"/>
</dbReference>
<dbReference type="InterPro" id="IPR005863">
    <property type="entry name" value="UDP-N-AcMur_synth"/>
</dbReference>
<keyword evidence="9 10" id="KW-0961">Cell wall biogenesis/degradation</keyword>
<sequence>MIPLKLAEIAKITGGRLNDAADPEAVVDGFVEFDSRKIAPGGLFVALPGKRVDGHDFAAAAVEKGAAGVLAARDVDAPAVVVPKAQPREGDNSDLAANDPDGSAAGVVAAMSKLASHVAHHLTSHGGLSIVGITGSAGKTSTKDLVASVLSAGGETVAPPGSFNNEIGHPYTVLRCTPTTRFLVAEMSARGIGHIAHLATIAPPSFGVVLNVGTAHIGEFGSKENIARAKGELVEALPTAADGGVAILNADDPLVSAMAQRTRARIVRFSASGQRVDYYATDISLDDVTRASFTLHSPGNAPQRVELSVFGAHQVSNALAAAAVGIESGIDAATVARSLSEARGVSGNRMDVQTRSDGVTVINDAYNANPDSMRAGIAALGFTASGRPGARSIAVLGEMAELGGDSVAAHSELGHDLARYRVTHLVAVGENEAMEALALSAREQGIKVDVAPDVEAAAAVVANILATPPAGEEGWYEREDKDVVLVKASNALGLWAVADRLLSGHSMKGVHSDGDGER</sequence>
<dbReference type="InterPro" id="IPR035911">
    <property type="entry name" value="MurE/MurF_N"/>
</dbReference>
<comment type="function">
    <text evidence="10 11">Involved in cell wall formation. Catalyzes the final step in the synthesis of UDP-N-acetylmuramoyl-pentapeptide, the precursor of murein.</text>
</comment>
<dbReference type="Pfam" id="PF01225">
    <property type="entry name" value="Mur_ligase"/>
    <property type="match status" value="1"/>
</dbReference>
<accession>A0A1G9N959</accession>
<gene>
    <name evidence="10" type="primary">murF</name>
    <name evidence="15" type="ORF">SAMN04488535_0917</name>
</gene>
<evidence type="ECO:0000256" key="7">
    <source>
        <dbReference type="ARBA" id="ARBA00022984"/>
    </source>
</evidence>
<evidence type="ECO:0000256" key="1">
    <source>
        <dbReference type="ARBA" id="ARBA00022490"/>
    </source>
</evidence>
<keyword evidence="1 10" id="KW-0963">Cytoplasm</keyword>